<feature type="domain" description="Pirin N-terminal" evidence="4">
    <location>
        <begin position="12"/>
        <end position="118"/>
    </location>
</feature>
<feature type="binding site" evidence="2">
    <location>
        <position position="101"/>
    </location>
    <ligand>
        <name>Fe cation</name>
        <dbReference type="ChEBI" id="CHEBI:24875"/>
    </ligand>
</feature>
<keyword evidence="2" id="KW-0479">Metal-binding</keyword>
<dbReference type="PANTHER" id="PTHR43212">
    <property type="entry name" value="QUERCETIN 2,3-DIOXYGENASE"/>
    <property type="match status" value="1"/>
</dbReference>
<accession>A0A7Y7WUZ5</accession>
<evidence type="ECO:0000256" key="2">
    <source>
        <dbReference type="PIRSR" id="PIRSR006232-1"/>
    </source>
</evidence>
<comment type="cofactor">
    <cofactor evidence="2">
        <name>Fe cation</name>
        <dbReference type="ChEBI" id="CHEBI:24875"/>
    </cofactor>
    <text evidence="2">Binds 1 Fe cation per subunit.</text>
</comment>
<feature type="binding site" evidence="2">
    <location>
        <position position="57"/>
    </location>
    <ligand>
        <name>Fe cation</name>
        <dbReference type="ChEBI" id="CHEBI:24875"/>
    </ligand>
</feature>
<evidence type="ECO:0000259" key="5">
    <source>
        <dbReference type="Pfam" id="PF17954"/>
    </source>
</evidence>
<dbReference type="EMBL" id="JACAQA010000027">
    <property type="protein sequence ID" value="NWB88194.1"/>
    <property type="molecule type" value="Genomic_DNA"/>
</dbReference>
<protein>
    <submittedName>
        <fullName evidence="6">Pirin family protein</fullName>
    </submittedName>
</protein>
<dbReference type="PIRSF" id="PIRSF006232">
    <property type="entry name" value="Pirin"/>
    <property type="match status" value="1"/>
</dbReference>
<dbReference type="GO" id="GO:0046872">
    <property type="term" value="F:metal ion binding"/>
    <property type="evidence" value="ECO:0007669"/>
    <property type="project" value="UniProtKB-KW"/>
</dbReference>
<organism evidence="6 7">
    <name type="scientific">Pseudomonas gingeri</name>
    <dbReference type="NCBI Taxonomy" id="117681"/>
    <lineage>
        <taxon>Bacteria</taxon>
        <taxon>Pseudomonadati</taxon>
        <taxon>Pseudomonadota</taxon>
        <taxon>Gammaproteobacteria</taxon>
        <taxon>Pseudomonadales</taxon>
        <taxon>Pseudomonadaceae</taxon>
        <taxon>Pseudomonas</taxon>
    </lineage>
</organism>
<dbReference type="InterPro" id="IPR014710">
    <property type="entry name" value="RmlC-like_jellyroll"/>
</dbReference>
<keyword evidence="2" id="KW-0408">Iron</keyword>
<sequence>MLEHRFKSDLGGGDYGWLKARHHFNVTADGNPAHRPLGALVVWNDDEIAPGTGFPMHGHESMEIVSYVLEGAVSHQDSVGGQGRTEAGDVQVMSAGTGIRHQERNEGDVPLRLFQIWLRPRENGGLPNWGMRPFPKSDRAGQWVVLASGMPDDESALPIRANARVLGATLKAGQSLSQCCSTTRQGYLVPVLGAVKVNGERVEAGDGIAMSEESMLVVEAIEDTEVVLVEVF</sequence>
<comment type="caution">
    <text evidence="6">The sequence shown here is derived from an EMBL/GenBank/DDBJ whole genome shotgun (WGS) entry which is preliminary data.</text>
</comment>
<feature type="domain" description="Quercetin 2,3-dioxygenase C-terminal cupin" evidence="5">
    <location>
        <begin position="146"/>
        <end position="231"/>
    </location>
</feature>
<evidence type="ECO:0000313" key="6">
    <source>
        <dbReference type="EMBL" id="NWB88194.1"/>
    </source>
</evidence>
<feature type="binding site" evidence="2">
    <location>
        <position position="59"/>
    </location>
    <ligand>
        <name>Fe cation</name>
        <dbReference type="ChEBI" id="CHEBI:24875"/>
    </ligand>
</feature>
<dbReference type="Proteomes" id="UP000522864">
    <property type="component" value="Unassembled WGS sequence"/>
</dbReference>
<dbReference type="InterPro" id="IPR041602">
    <property type="entry name" value="Quercetinase_C"/>
</dbReference>
<dbReference type="AlphaFoldDB" id="A0A7Y7WUZ5"/>
<evidence type="ECO:0000256" key="1">
    <source>
        <dbReference type="ARBA" id="ARBA00008416"/>
    </source>
</evidence>
<dbReference type="Gene3D" id="2.60.120.10">
    <property type="entry name" value="Jelly Rolls"/>
    <property type="match status" value="2"/>
</dbReference>
<dbReference type="InterPro" id="IPR012093">
    <property type="entry name" value="Pirin"/>
</dbReference>
<dbReference type="InterPro" id="IPR003829">
    <property type="entry name" value="Pirin_N_dom"/>
</dbReference>
<evidence type="ECO:0000259" key="4">
    <source>
        <dbReference type="Pfam" id="PF02678"/>
    </source>
</evidence>
<dbReference type="RefSeq" id="WP_103499285.1">
    <property type="nucleotide sequence ID" value="NZ_JACAQA010000027.1"/>
</dbReference>
<dbReference type="Pfam" id="PF17954">
    <property type="entry name" value="Pirin_C_2"/>
    <property type="match status" value="1"/>
</dbReference>
<evidence type="ECO:0000256" key="3">
    <source>
        <dbReference type="RuleBase" id="RU003457"/>
    </source>
</evidence>
<dbReference type="SUPFAM" id="SSF51182">
    <property type="entry name" value="RmlC-like cupins"/>
    <property type="match status" value="1"/>
</dbReference>
<comment type="similarity">
    <text evidence="1 3">Belongs to the pirin family.</text>
</comment>
<reference evidence="6 7" key="1">
    <citation type="submission" date="2020-04" db="EMBL/GenBank/DDBJ databases">
        <title>Molecular characterization of pseudomonads from Agaricus bisporus reveal novel blotch 2 pathogens in Western Europe.</title>
        <authorList>
            <person name="Taparia T."/>
            <person name="Krijger M."/>
            <person name="Haynes E."/>
            <person name="Elpinstone J.G."/>
            <person name="Noble R."/>
            <person name="Van Der Wolf J."/>
        </authorList>
    </citation>
    <scope>NUCLEOTIDE SEQUENCE [LARGE SCALE GENOMIC DNA]</scope>
    <source>
        <strain evidence="6 7">G9001</strain>
    </source>
</reference>
<gene>
    <name evidence="6" type="ORF">HX830_25310</name>
</gene>
<dbReference type="Pfam" id="PF02678">
    <property type="entry name" value="Pirin"/>
    <property type="match status" value="1"/>
</dbReference>
<name>A0A7Y7WUZ5_9PSED</name>
<feature type="binding site" evidence="2">
    <location>
        <position position="103"/>
    </location>
    <ligand>
        <name>Fe cation</name>
        <dbReference type="ChEBI" id="CHEBI:24875"/>
    </ligand>
</feature>
<proteinExistence type="inferred from homology"/>
<evidence type="ECO:0000313" key="7">
    <source>
        <dbReference type="Proteomes" id="UP000522864"/>
    </source>
</evidence>
<dbReference type="PANTHER" id="PTHR43212:SF3">
    <property type="entry name" value="QUERCETIN 2,3-DIOXYGENASE"/>
    <property type="match status" value="1"/>
</dbReference>
<dbReference type="InterPro" id="IPR011051">
    <property type="entry name" value="RmlC_Cupin_sf"/>
</dbReference>